<feature type="domain" description="Beta-lactamase-related" evidence="2">
    <location>
        <begin position="45"/>
        <end position="423"/>
    </location>
</feature>
<keyword evidence="1" id="KW-0472">Membrane</keyword>
<organism evidence="3">
    <name type="scientific">uncultured marine group II/III euryarchaeote AD1000_02_G03</name>
    <dbReference type="NCBI Taxonomy" id="1457700"/>
    <lineage>
        <taxon>Archaea</taxon>
        <taxon>Methanobacteriati</taxon>
        <taxon>Methanobacteriota</taxon>
        <taxon>environmental samples</taxon>
    </lineage>
</organism>
<name>A0A075FGC9_9EURY</name>
<feature type="transmembrane region" description="Helical" evidence="1">
    <location>
        <begin position="1099"/>
        <end position="1118"/>
    </location>
</feature>
<dbReference type="AlphaFoldDB" id="A0A075FGC9"/>
<dbReference type="PANTHER" id="PTHR46825:SF9">
    <property type="entry name" value="BETA-LACTAMASE-RELATED DOMAIN-CONTAINING PROTEIN"/>
    <property type="match status" value="1"/>
</dbReference>
<proteinExistence type="predicted"/>
<evidence type="ECO:0000256" key="1">
    <source>
        <dbReference type="SAM" id="Phobius"/>
    </source>
</evidence>
<sequence>MGEGMTKRPRAILLALVMLLSTVAVPSVADQPGNLSNDPFSDFDSDISGLLSDWQIPGAQVAVMYNGSLVFNKGYGITANGTDENGTYWSSPVTVDSKFRIASLSKAVTAAGILTLIEDGSISLDDKMVDLVPDLIPTEFEGCDYPNHSTSYSINDINVSLLLNHRAGFDPNSDPTYWHWKTWVSTWQDDECIDKNSLIEDFDSGNLAPIPMERILTEWLRRPLDYNPGSRYEYSNIGYQILGQIIEAQTGMEYEDYIIDNVLTPMGIESMSIGMTMPDQRAEDEASYFDDGNGFCHFPSGQDENGDPIFPISPDPDCGAFVVEEKDGGGGWIATASDYAKFISHIDGTIQNGLFEDPFDYFIENPYDSWGSWYGSGVFILGGDTDVWQHWGAFSGSSTNFRREVTETGEPVIFVMFTNTRPSGTWQNTRESVISQAMMEVDYENATSLDSDEQEWEWPEPLPPQDDAILGDSTLILASPFDASSNISADWNANITMREDYGIDLLPNRELGVRVQIDQHLGNGDGNLSLSEISVFVDMIRSARNLPDSETIGCCVIDYSALTPVRGLDITVYPPAEGPVTPNNGSWGWTEFAELTGTTDSRSTRILDIPRVGGVIEEIPLRVLLPSPWEFRYSAMQSVIEGSPNDFTVFRHQAPVSSDIRITLGENSPPSTVASRQTGNTFIPLDIPTHYTGECIDSALDQTTQWWTVHNNGTMMLSVDGDNLEFTASELNFTHGQVASVVMHCMDSFSSSSNWNENILIDGESPTWEALFEIQIDGETIELDSDKAIIEVPSGSEFYFRFNAHDSGSLPVEIEVTSDKSENWRHSSFDQLEFMDRFFQGDQINGMHLNLTERHEAKLPSEYSVSLSVTDDASNTVTNEWTIIVTDSFGPTIIPEIFANDTPISPGSPARAGDSIVLSLTQSFDDLDAIDDVFWEIRMNEQVLAEQAIWRDVEKTTLPITDAGTYILHVIATDSSNNMEQITWGLAVSPRLGVNISVLDIVIIGDLVEGETINIVITMENTGGDVGLGMLCSASTCSEEVLVAAANSGGSGIFVAELHLDLISSNNFDLRFDWSSDQAESNGSLVIDHDFIIEPAWQMPLQVLLAVLVLLMFLAWLAHRTWGPESLRP</sequence>
<keyword evidence="1" id="KW-0812">Transmembrane</keyword>
<dbReference type="EMBL" id="KF900306">
    <property type="protein sequence ID" value="AIE90349.1"/>
    <property type="molecule type" value="Genomic_DNA"/>
</dbReference>
<dbReference type="InterPro" id="IPR001466">
    <property type="entry name" value="Beta-lactam-related"/>
</dbReference>
<keyword evidence="3" id="KW-0378">Hydrolase</keyword>
<dbReference type="EC" id="3.5.1.81" evidence="3"/>
<dbReference type="InterPro" id="IPR050491">
    <property type="entry name" value="AmpC-like"/>
</dbReference>
<dbReference type="PANTHER" id="PTHR46825">
    <property type="entry name" value="D-ALANYL-D-ALANINE-CARBOXYPEPTIDASE/ENDOPEPTIDASE AMPH"/>
    <property type="match status" value="1"/>
</dbReference>
<reference evidence="3" key="1">
    <citation type="journal article" date="2014" name="Genome Biol. Evol.">
        <title>Pangenome evidence for extensive interdomain horizontal transfer affecting lineage core and shell genes in uncultured planktonic thaumarchaeota and euryarchaeota.</title>
        <authorList>
            <person name="Deschamps P."/>
            <person name="Zivanovic Y."/>
            <person name="Moreira D."/>
            <person name="Rodriguez-Valera F."/>
            <person name="Lopez-Garcia P."/>
        </authorList>
    </citation>
    <scope>NUCLEOTIDE SEQUENCE</scope>
</reference>
<evidence type="ECO:0000313" key="3">
    <source>
        <dbReference type="EMBL" id="AIE90349.1"/>
    </source>
</evidence>
<accession>A0A075FGC9</accession>
<dbReference type="Pfam" id="PF00144">
    <property type="entry name" value="Beta-lactamase"/>
    <property type="match status" value="1"/>
</dbReference>
<protein>
    <submittedName>
        <fullName evidence="3">D-aminoacylase</fullName>
        <ecNumber evidence="3">3.5.1.81</ecNumber>
    </submittedName>
</protein>
<dbReference type="Gene3D" id="3.40.710.10">
    <property type="entry name" value="DD-peptidase/beta-lactamase superfamily"/>
    <property type="match status" value="1"/>
</dbReference>
<dbReference type="SUPFAM" id="SSF56601">
    <property type="entry name" value="beta-lactamase/transpeptidase-like"/>
    <property type="match status" value="1"/>
</dbReference>
<dbReference type="InterPro" id="IPR012338">
    <property type="entry name" value="Beta-lactam/transpept-like"/>
</dbReference>
<dbReference type="GO" id="GO:0047420">
    <property type="term" value="F:N-acyl-D-amino-acid deacylase activity"/>
    <property type="evidence" value="ECO:0007669"/>
    <property type="project" value="UniProtKB-EC"/>
</dbReference>
<evidence type="ECO:0000259" key="2">
    <source>
        <dbReference type="Pfam" id="PF00144"/>
    </source>
</evidence>
<keyword evidence="1" id="KW-1133">Transmembrane helix</keyword>